<accession>A0ABW4KT91</accession>
<comment type="subcellular location">
    <subcellularLocation>
        <location evidence="1 8">Cell membrane</location>
        <topology evidence="1 8">Multi-pass membrane protein</topology>
    </subcellularLocation>
</comment>
<evidence type="ECO:0000256" key="8">
    <source>
        <dbReference type="RuleBase" id="RU363041"/>
    </source>
</evidence>
<comment type="similarity">
    <text evidence="2 8">Belongs to the 4-toluene sulfonate uptake permease (TSUP) (TC 2.A.102) family.</text>
</comment>
<reference evidence="10" key="1">
    <citation type="journal article" date="2019" name="Int. J. Syst. Evol. Microbiol.">
        <title>The Global Catalogue of Microorganisms (GCM) 10K type strain sequencing project: providing services to taxonomists for standard genome sequencing and annotation.</title>
        <authorList>
            <consortium name="The Broad Institute Genomics Platform"/>
            <consortium name="The Broad Institute Genome Sequencing Center for Infectious Disease"/>
            <person name="Wu L."/>
            <person name="Ma J."/>
        </authorList>
    </citation>
    <scope>NUCLEOTIDE SEQUENCE [LARGE SCALE GENOMIC DNA]</scope>
    <source>
        <strain evidence="10">LMG 29247</strain>
    </source>
</reference>
<dbReference type="PANTHER" id="PTHR30269">
    <property type="entry name" value="TRANSMEMBRANE PROTEIN YFCA"/>
    <property type="match status" value="1"/>
</dbReference>
<protein>
    <recommendedName>
        <fullName evidence="8">Probable membrane transporter protein</fullName>
    </recommendedName>
</protein>
<evidence type="ECO:0000256" key="7">
    <source>
        <dbReference type="ARBA" id="ARBA00023136"/>
    </source>
</evidence>
<feature type="transmembrane region" description="Helical" evidence="8">
    <location>
        <begin position="131"/>
        <end position="154"/>
    </location>
</feature>
<evidence type="ECO:0000256" key="5">
    <source>
        <dbReference type="ARBA" id="ARBA00022692"/>
    </source>
</evidence>
<evidence type="ECO:0000313" key="9">
    <source>
        <dbReference type="EMBL" id="MFD1711067.1"/>
    </source>
</evidence>
<keyword evidence="10" id="KW-1185">Reference proteome</keyword>
<feature type="transmembrane region" description="Helical" evidence="8">
    <location>
        <begin position="192"/>
        <end position="213"/>
    </location>
</feature>
<dbReference type="Proteomes" id="UP001597304">
    <property type="component" value="Unassembled WGS sequence"/>
</dbReference>
<keyword evidence="7 8" id="KW-0472">Membrane</keyword>
<gene>
    <name evidence="9" type="ORF">ACFSF0_10645</name>
</gene>
<evidence type="ECO:0000256" key="3">
    <source>
        <dbReference type="ARBA" id="ARBA00022448"/>
    </source>
</evidence>
<name>A0ABW4KT91_9BURK</name>
<evidence type="ECO:0000313" key="10">
    <source>
        <dbReference type="Proteomes" id="UP001597304"/>
    </source>
</evidence>
<feature type="transmembrane region" description="Helical" evidence="8">
    <location>
        <begin position="100"/>
        <end position="119"/>
    </location>
</feature>
<evidence type="ECO:0000256" key="6">
    <source>
        <dbReference type="ARBA" id="ARBA00022989"/>
    </source>
</evidence>
<comment type="caution">
    <text evidence="9">The sequence shown here is derived from an EMBL/GenBank/DDBJ whole genome shotgun (WGS) entry which is preliminary data.</text>
</comment>
<dbReference type="Pfam" id="PF01925">
    <property type="entry name" value="TauE"/>
    <property type="match status" value="1"/>
</dbReference>
<dbReference type="PANTHER" id="PTHR30269:SF32">
    <property type="entry name" value="MEMBRANE TRANSPORTER PROTEIN-RELATED"/>
    <property type="match status" value="1"/>
</dbReference>
<feature type="transmembrane region" description="Helical" evidence="8">
    <location>
        <begin position="74"/>
        <end position="93"/>
    </location>
</feature>
<evidence type="ECO:0000256" key="4">
    <source>
        <dbReference type="ARBA" id="ARBA00022475"/>
    </source>
</evidence>
<organism evidence="9 10">
    <name type="scientific">Ottowia flava</name>
    <dbReference type="NCBI Taxonomy" id="2675430"/>
    <lineage>
        <taxon>Bacteria</taxon>
        <taxon>Pseudomonadati</taxon>
        <taxon>Pseudomonadota</taxon>
        <taxon>Betaproteobacteria</taxon>
        <taxon>Burkholderiales</taxon>
        <taxon>Comamonadaceae</taxon>
        <taxon>Ottowia</taxon>
    </lineage>
</organism>
<feature type="transmembrane region" description="Helical" evidence="8">
    <location>
        <begin position="225"/>
        <end position="243"/>
    </location>
</feature>
<feature type="transmembrane region" description="Helical" evidence="8">
    <location>
        <begin position="166"/>
        <end position="186"/>
    </location>
</feature>
<dbReference type="RefSeq" id="WP_147911439.1">
    <property type="nucleotide sequence ID" value="NZ_JBHUEJ010000019.1"/>
</dbReference>
<dbReference type="InterPro" id="IPR002781">
    <property type="entry name" value="TM_pro_TauE-like"/>
</dbReference>
<keyword evidence="3" id="KW-0813">Transport</keyword>
<feature type="transmembrane region" description="Helical" evidence="8">
    <location>
        <begin position="6"/>
        <end position="24"/>
    </location>
</feature>
<keyword evidence="5 8" id="KW-0812">Transmembrane</keyword>
<proteinExistence type="inferred from homology"/>
<evidence type="ECO:0000256" key="2">
    <source>
        <dbReference type="ARBA" id="ARBA00009142"/>
    </source>
</evidence>
<keyword evidence="4 8" id="KW-1003">Cell membrane</keyword>
<evidence type="ECO:0000256" key="1">
    <source>
        <dbReference type="ARBA" id="ARBA00004651"/>
    </source>
</evidence>
<feature type="transmembrane region" description="Helical" evidence="8">
    <location>
        <begin position="31"/>
        <end position="54"/>
    </location>
</feature>
<dbReference type="InterPro" id="IPR052017">
    <property type="entry name" value="TSUP"/>
</dbReference>
<sequence>MGETGPWLLSAGALVVGGLVKGALGVGLPLVAVPLLALWLPPAQAIGLLAAPVVLSNLIQSVEGGQLGPSWRRFRWLVLAQLVATVATVRMTLDLSPAQLNAMVAGAVLLAVFLLALQPNVQIPPQHEKSIGVAVGLGSGLLGGVSSLTGPILITYFMALRLQRDVFVSSISLVYLAGSLPLYGAMVGFGKISPAELALSVVALLPVYVGMRLGRQVRQRLNEKLFRHVVLALLVVIAIILLTKG</sequence>
<dbReference type="EMBL" id="JBHUEJ010000019">
    <property type="protein sequence ID" value="MFD1711067.1"/>
    <property type="molecule type" value="Genomic_DNA"/>
</dbReference>
<keyword evidence="6 8" id="KW-1133">Transmembrane helix</keyword>